<keyword evidence="2" id="KW-0813">Transport</keyword>
<dbReference type="SUPFAM" id="SSF89392">
    <property type="entry name" value="Prokaryotic lipoproteins and lipoprotein localization factors"/>
    <property type="match status" value="1"/>
</dbReference>
<accession>A0ABY6B933</accession>
<evidence type="ECO:0000259" key="6">
    <source>
        <dbReference type="Pfam" id="PF17131"/>
    </source>
</evidence>
<evidence type="ECO:0000256" key="4">
    <source>
        <dbReference type="ARBA" id="ARBA00022927"/>
    </source>
</evidence>
<dbReference type="InterPro" id="IPR011220">
    <property type="entry name" value="UCP028205"/>
</dbReference>
<dbReference type="EMBL" id="CP104694">
    <property type="protein sequence ID" value="UXI66189.1"/>
    <property type="molecule type" value="Genomic_DNA"/>
</dbReference>
<evidence type="ECO:0000256" key="1">
    <source>
        <dbReference type="ARBA" id="ARBA00011245"/>
    </source>
</evidence>
<evidence type="ECO:0000313" key="7">
    <source>
        <dbReference type="EMBL" id="UXI66189.1"/>
    </source>
</evidence>
<dbReference type="InterPro" id="IPR029046">
    <property type="entry name" value="LolA/LolB/LppX"/>
</dbReference>
<name>A0ABY6B933_9GAMM</name>
<evidence type="ECO:0000256" key="2">
    <source>
        <dbReference type="ARBA" id="ARBA00022448"/>
    </source>
</evidence>
<keyword evidence="7" id="KW-0449">Lipoprotein</keyword>
<feature type="domain" description="Uncharacterized protein TP-0789" evidence="6">
    <location>
        <begin position="82"/>
        <end position="257"/>
    </location>
</feature>
<dbReference type="Gene3D" id="2.50.20.10">
    <property type="entry name" value="Lipoprotein localisation LolA/LolB/LppX"/>
    <property type="match status" value="1"/>
</dbReference>
<dbReference type="CDD" id="cd16329">
    <property type="entry name" value="LolA_like"/>
    <property type="match status" value="1"/>
</dbReference>
<feature type="chain" id="PRO_5046525958" evidence="5">
    <location>
        <begin position="28"/>
        <end position="261"/>
    </location>
</feature>
<dbReference type="Proteomes" id="UP001064632">
    <property type="component" value="Chromosome"/>
</dbReference>
<protein>
    <submittedName>
        <fullName evidence="7">Outer membrane lipoprotein-sorting protein</fullName>
    </submittedName>
</protein>
<gene>
    <name evidence="7" type="ORF">N4264_15680</name>
</gene>
<dbReference type="RefSeq" id="WP_261693173.1">
    <property type="nucleotide sequence ID" value="NZ_CP104694.1"/>
</dbReference>
<evidence type="ECO:0000256" key="3">
    <source>
        <dbReference type="ARBA" id="ARBA00022729"/>
    </source>
</evidence>
<feature type="signal peptide" evidence="5">
    <location>
        <begin position="1"/>
        <end position="27"/>
    </location>
</feature>
<evidence type="ECO:0000256" key="5">
    <source>
        <dbReference type="SAM" id="SignalP"/>
    </source>
</evidence>
<comment type="subunit">
    <text evidence="1">Monomer.</text>
</comment>
<dbReference type="InterPro" id="IPR033399">
    <property type="entry name" value="TP_0789-like"/>
</dbReference>
<organism evidence="7 8">
    <name type="scientific">Tahibacter amnicola</name>
    <dbReference type="NCBI Taxonomy" id="2976241"/>
    <lineage>
        <taxon>Bacteria</taxon>
        <taxon>Pseudomonadati</taxon>
        <taxon>Pseudomonadota</taxon>
        <taxon>Gammaproteobacteria</taxon>
        <taxon>Lysobacterales</taxon>
        <taxon>Rhodanobacteraceae</taxon>
        <taxon>Tahibacter</taxon>
    </lineage>
</organism>
<keyword evidence="4" id="KW-0653">Protein transport</keyword>
<reference evidence="7" key="1">
    <citation type="submission" date="2022-09" db="EMBL/GenBank/DDBJ databases">
        <title>Tahibacter sp. nov., isolated from a fresh water.</title>
        <authorList>
            <person name="Baek J.H."/>
            <person name="Lee J.K."/>
            <person name="Kim J.M."/>
            <person name="Jeon C.O."/>
        </authorList>
    </citation>
    <scope>NUCLEOTIDE SEQUENCE</scope>
    <source>
        <strain evidence="7">W38</strain>
    </source>
</reference>
<evidence type="ECO:0000313" key="8">
    <source>
        <dbReference type="Proteomes" id="UP001064632"/>
    </source>
</evidence>
<dbReference type="PIRSF" id="PIRSF028205">
    <property type="entry name" value="UCP028205"/>
    <property type="match status" value="1"/>
</dbReference>
<keyword evidence="3 5" id="KW-0732">Signal</keyword>
<proteinExistence type="predicted"/>
<keyword evidence="8" id="KW-1185">Reference proteome</keyword>
<dbReference type="Pfam" id="PF17131">
    <property type="entry name" value="LolA_like"/>
    <property type="match status" value="1"/>
</dbReference>
<sequence>MTVTSMGARVLFAGLLGALLSCLPVRAAPDAQALLQASDAIRNPRESFKLSTELFEYRAGKLKNSLLLTVYARPDGDGRYGNLIRFEKPARDANKLMLFQGKDLWFYDPTARASFRLSPRQRLIGQAANGDVVNAAFARDYQAVVEAEEDVADGDRATRQSYKLRLTASTPDATYAAIEYWQDRATANPIKARFFTASGQLLKTAFYRKFEPWLGKERPTEVVIIDGLNAQWVTILRYAGFAAQEIPEAWMQRDYLPRFQN</sequence>